<dbReference type="Gene3D" id="3.60.15.10">
    <property type="entry name" value="Ribonuclease Z/Hydroxyacylglutathione hydrolase-like"/>
    <property type="match status" value="1"/>
</dbReference>
<keyword evidence="3" id="KW-0378">Hydrolase</keyword>
<organism evidence="6 7">
    <name type="scientific">Alkalicoccus daliensis</name>
    <dbReference type="NCBI Taxonomy" id="745820"/>
    <lineage>
        <taxon>Bacteria</taxon>
        <taxon>Bacillati</taxon>
        <taxon>Bacillota</taxon>
        <taxon>Bacilli</taxon>
        <taxon>Bacillales</taxon>
        <taxon>Bacillaceae</taxon>
        <taxon>Alkalicoccus</taxon>
    </lineage>
</organism>
<dbReference type="Proteomes" id="UP000198778">
    <property type="component" value="Unassembled WGS sequence"/>
</dbReference>
<evidence type="ECO:0000256" key="4">
    <source>
        <dbReference type="ARBA" id="ARBA00022833"/>
    </source>
</evidence>
<reference evidence="7" key="1">
    <citation type="submission" date="2016-10" db="EMBL/GenBank/DDBJ databases">
        <authorList>
            <person name="Varghese N."/>
            <person name="Submissions S."/>
        </authorList>
    </citation>
    <scope>NUCLEOTIDE SEQUENCE [LARGE SCALE GENOMIC DNA]</scope>
    <source>
        <strain evidence="7">CGMCC 1.10369</strain>
    </source>
</reference>
<feature type="domain" description="Metallo-beta-lactamase" evidence="5">
    <location>
        <begin position="12"/>
        <end position="191"/>
    </location>
</feature>
<evidence type="ECO:0000256" key="1">
    <source>
        <dbReference type="ARBA" id="ARBA00001947"/>
    </source>
</evidence>
<evidence type="ECO:0000313" key="6">
    <source>
        <dbReference type="EMBL" id="SDN41549.1"/>
    </source>
</evidence>
<dbReference type="CDD" id="cd06262">
    <property type="entry name" value="metallo-hydrolase-like_MBL-fold"/>
    <property type="match status" value="1"/>
</dbReference>
<keyword evidence="7" id="KW-1185">Reference proteome</keyword>
<protein>
    <submittedName>
        <fullName evidence="6">Glyoxylase, beta-lactamase superfamily II</fullName>
    </submittedName>
</protein>
<dbReference type="AlphaFoldDB" id="A0A1H0B7C1"/>
<dbReference type="SMART" id="SM00849">
    <property type="entry name" value="Lactamase_B"/>
    <property type="match status" value="1"/>
</dbReference>
<dbReference type="GO" id="GO:0016787">
    <property type="term" value="F:hydrolase activity"/>
    <property type="evidence" value="ECO:0007669"/>
    <property type="project" value="UniProtKB-KW"/>
</dbReference>
<dbReference type="GO" id="GO:0046872">
    <property type="term" value="F:metal ion binding"/>
    <property type="evidence" value="ECO:0007669"/>
    <property type="project" value="UniProtKB-KW"/>
</dbReference>
<evidence type="ECO:0000259" key="5">
    <source>
        <dbReference type="SMART" id="SM00849"/>
    </source>
</evidence>
<dbReference type="STRING" id="745820.SAMN04488053_101783"/>
<dbReference type="PANTHER" id="PTHR46233">
    <property type="entry name" value="HYDROXYACYLGLUTATHIONE HYDROLASE GLOC"/>
    <property type="match status" value="1"/>
</dbReference>
<keyword evidence="2" id="KW-0479">Metal-binding</keyword>
<dbReference type="InterPro" id="IPR051453">
    <property type="entry name" value="MBL_Glyoxalase_II"/>
</dbReference>
<evidence type="ECO:0000313" key="7">
    <source>
        <dbReference type="Proteomes" id="UP000198778"/>
    </source>
</evidence>
<accession>A0A1H0B7C1</accession>
<proteinExistence type="predicted"/>
<name>A0A1H0B7C1_9BACI</name>
<evidence type="ECO:0000256" key="3">
    <source>
        <dbReference type="ARBA" id="ARBA00022801"/>
    </source>
</evidence>
<keyword evidence="4" id="KW-0862">Zinc</keyword>
<sequence>MNYERMPLGALQTNSFILWKDQKAIVIDPAGEAEKLAARLEELQVEVEAILLTHAHFDHIGALEKVRKRWNCPVYLHEEEKDWLGDEKLNGSGLFPGIEKVSCSPADYHWEKEGVKQIGSFQFELLETPGHSPGSVTYYFSEEKTAFSGDVLFRGGVGRTDLPGGNHDVLLTSIHEKLLELPEETLILNGHGPETTIMAEKETNPFINGFGW</sequence>
<dbReference type="EMBL" id="FNIL01000001">
    <property type="protein sequence ID" value="SDN41549.1"/>
    <property type="molecule type" value="Genomic_DNA"/>
</dbReference>
<dbReference type="RefSeq" id="WP_090840740.1">
    <property type="nucleotide sequence ID" value="NZ_FNIL01000001.1"/>
</dbReference>
<comment type="cofactor">
    <cofactor evidence="1">
        <name>Zn(2+)</name>
        <dbReference type="ChEBI" id="CHEBI:29105"/>
    </cofactor>
</comment>
<evidence type="ECO:0000256" key="2">
    <source>
        <dbReference type="ARBA" id="ARBA00022723"/>
    </source>
</evidence>
<gene>
    <name evidence="6" type="ORF">SAMN04488053_101783</name>
</gene>
<dbReference type="InterPro" id="IPR036866">
    <property type="entry name" value="RibonucZ/Hydroxyglut_hydro"/>
</dbReference>
<dbReference type="Pfam" id="PF00753">
    <property type="entry name" value="Lactamase_B"/>
    <property type="match status" value="1"/>
</dbReference>
<dbReference type="InterPro" id="IPR001279">
    <property type="entry name" value="Metallo-B-lactamas"/>
</dbReference>
<dbReference type="SUPFAM" id="SSF56281">
    <property type="entry name" value="Metallo-hydrolase/oxidoreductase"/>
    <property type="match status" value="1"/>
</dbReference>
<dbReference type="OrthoDB" id="9802248at2"/>
<dbReference type="PANTHER" id="PTHR46233:SF3">
    <property type="entry name" value="HYDROXYACYLGLUTATHIONE HYDROLASE GLOC"/>
    <property type="match status" value="1"/>
</dbReference>